<evidence type="ECO:0000313" key="5">
    <source>
        <dbReference type="Proteomes" id="UP000285301"/>
    </source>
</evidence>
<reference evidence="1 5" key="1">
    <citation type="journal article" date="2018" name="Gigascience">
        <title>Genomes of trombidid mites reveal novel predicted allergens and laterally-transferred genes associated with secondary metabolism.</title>
        <authorList>
            <person name="Dong X."/>
            <person name="Chaisiri K."/>
            <person name="Xia D."/>
            <person name="Armstrong S.D."/>
            <person name="Fang Y."/>
            <person name="Donnelly M.J."/>
            <person name="Kadowaki T."/>
            <person name="McGarry J.W."/>
            <person name="Darby A.C."/>
            <person name="Makepeace B.L."/>
        </authorList>
    </citation>
    <scope>NUCLEOTIDE SEQUENCE [LARGE SCALE GENOMIC DNA]</scope>
    <source>
        <strain evidence="1">UoL-WK</strain>
    </source>
</reference>
<dbReference type="EMBL" id="NCKU01000082">
    <property type="protein sequence ID" value="RWS17394.1"/>
    <property type="molecule type" value="Genomic_DNA"/>
</dbReference>
<comment type="caution">
    <text evidence="1">The sequence shown here is derived from an EMBL/GenBank/DDBJ whole genome shotgun (WGS) entry which is preliminary data.</text>
</comment>
<evidence type="ECO:0000313" key="1">
    <source>
        <dbReference type="EMBL" id="RWS14908.1"/>
    </source>
</evidence>
<proteinExistence type="predicted"/>
<sequence length="48" mass="5627">MVREIIGRQRRRSFARHASTVSINRAGGRCRTMFGNDIRLEKSFYVLL</sequence>
<evidence type="ECO:0000313" key="2">
    <source>
        <dbReference type="EMBL" id="RWS15432.1"/>
    </source>
</evidence>
<name>A0A3S3PL96_9ACAR</name>
<reference evidence="1" key="2">
    <citation type="submission" date="2018-11" db="EMBL/GenBank/DDBJ databases">
        <title>Trombidioid mite genomics.</title>
        <authorList>
            <person name="Dong X."/>
        </authorList>
    </citation>
    <scope>NUCLEOTIDE SEQUENCE</scope>
    <source>
        <strain evidence="1">UoL-WK</strain>
    </source>
</reference>
<keyword evidence="5" id="KW-1185">Reference proteome</keyword>
<dbReference type="EMBL" id="NCKU01000593">
    <property type="protein sequence ID" value="RWS14908.1"/>
    <property type="molecule type" value="Genomic_DNA"/>
</dbReference>
<dbReference type="Proteomes" id="UP000285301">
    <property type="component" value="Unassembled WGS sequence"/>
</dbReference>
<protein>
    <submittedName>
        <fullName evidence="1">Uncharacterized protein</fullName>
    </submittedName>
</protein>
<gene>
    <name evidence="1" type="ORF">B4U79_06794</name>
    <name evidence="3" type="ORF">B4U79_11536</name>
    <name evidence="2" type="ORF">B4U79_11959</name>
    <name evidence="4" type="ORF">B4U79_15765</name>
</gene>
<organism evidence="1 5">
    <name type="scientific">Dinothrombium tinctorium</name>
    <dbReference type="NCBI Taxonomy" id="1965070"/>
    <lineage>
        <taxon>Eukaryota</taxon>
        <taxon>Metazoa</taxon>
        <taxon>Ecdysozoa</taxon>
        <taxon>Arthropoda</taxon>
        <taxon>Chelicerata</taxon>
        <taxon>Arachnida</taxon>
        <taxon>Acari</taxon>
        <taxon>Acariformes</taxon>
        <taxon>Trombidiformes</taxon>
        <taxon>Prostigmata</taxon>
        <taxon>Anystina</taxon>
        <taxon>Parasitengona</taxon>
        <taxon>Trombidioidea</taxon>
        <taxon>Trombidiidae</taxon>
        <taxon>Dinothrombium</taxon>
    </lineage>
</organism>
<dbReference type="EMBL" id="NCKU01000458">
    <property type="protein sequence ID" value="RWS15432.1"/>
    <property type="molecule type" value="Genomic_DNA"/>
</dbReference>
<accession>A0A3S3PL96</accession>
<dbReference type="AlphaFoldDB" id="A0A3S3PL96"/>
<dbReference type="EMBL" id="NCKU01000457">
    <property type="protein sequence ID" value="RWS15438.1"/>
    <property type="molecule type" value="Genomic_DNA"/>
</dbReference>
<evidence type="ECO:0000313" key="3">
    <source>
        <dbReference type="EMBL" id="RWS15438.1"/>
    </source>
</evidence>
<evidence type="ECO:0000313" key="4">
    <source>
        <dbReference type="EMBL" id="RWS17394.1"/>
    </source>
</evidence>